<evidence type="ECO:0000313" key="2">
    <source>
        <dbReference type="Proteomes" id="UP000244052"/>
    </source>
</evidence>
<proteinExistence type="predicted"/>
<reference evidence="1 2" key="1">
    <citation type="submission" date="2018-04" db="EMBL/GenBank/DDBJ databases">
        <title>Pseudomonas sp. nov., isolated from mangrove soil.</title>
        <authorList>
            <person name="Chen C."/>
        </authorList>
    </citation>
    <scope>NUCLEOTIDE SEQUENCE [LARGE SCALE GENOMIC DNA]</scope>
    <source>
        <strain evidence="1 2">JCM 14246</strain>
    </source>
</reference>
<evidence type="ECO:0000313" key="1">
    <source>
        <dbReference type="EMBL" id="PTU79174.1"/>
    </source>
</evidence>
<dbReference type="EMBL" id="QASO01000058">
    <property type="protein sequence ID" value="PTU79174.1"/>
    <property type="molecule type" value="Genomic_DNA"/>
</dbReference>
<dbReference type="AlphaFoldDB" id="A0A2T5PN71"/>
<comment type="caution">
    <text evidence="1">The sequence shown here is derived from an EMBL/GenBank/DDBJ whole genome shotgun (WGS) entry which is preliminary data.</text>
</comment>
<dbReference type="Proteomes" id="UP000244052">
    <property type="component" value="Unassembled WGS sequence"/>
</dbReference>
<feature type="non-terminal residue" evidence="1">
    <location>
        <position position="21"/>
    </location>
</feature>
<gene>
    <name evidence="1" type="ORF">DBO86_10225</name>
</gene>
<accession>A0A2T5PN71</accession>
<organism evidence="1 2">
    <name type="scientific">Ectopseudomonas oleovorans</name>
    <name type="common">Pseudomonas oleovorans</name>
    <dbReference type="NCBI Taxonomy" id="301"/>
    <lineage>
        <taxon>Bacteria</taxon>
        <taxon>Pseudomonadati</taxon>
        <taxon>Pseudomonadota</taxon>
        <taxon>Gammaproteobacteria</taxon>
        <taxon>Pseudomonadales</taxon>
        <taxon>Pseudomonadaceae</taxon>
        <taxon>Ectopseudomonas</taxon>
    </lineage>
</organism>
<name>A0A2T5PN71_ECTOL</name>
<keyword evidence="2" id="KW-1185">Reference proteome</keyword>
<protein>
    <submittedName>
        <fullName evidence="1">Uncharacterized protein</fullName>
    </submittedName>
</protein>
<sequence>MRPDAKVQKVYLYPKPVDFRK</sequence>